<dbReference type="InterPro" id="IPR043472">
    <property type="entry name" value="Macro_dom-like"/>
</dbReference>
<protein>
    <submittedName>
        <fullName evidence="2">RNase III inhibitor</fullName>
    </submittedName>
</protein>
<dbReference type="AlphaFoldDB" id="A0A849P003"/>
<gene>
    <name evidence="2" type="ORF">HKX39_02710</name>
</gene>
<keyword evidence="3" id="KW-1185">Reference proteome</keyword>
<evidence type="ECO:0000259" key="1">
    <source>
        <dbReference type="PROSITE" id="PS51154"/>
    </source>
</evidence>
<sequence>MSKVNLSILLGDITVQEVDVMVNSIHPSCRPGLGVAGAIHRQGGAEIYQECQQIHAQRGHQDLAIGEYIVTNPGRLPAKRIVHISAPRWLEHSEQAQPELTECYVSVINYADSAGFKSIAIPAIGTGVFRFPFELAMQAALVGIQKASLQCHSLEEIRLVFFKEHYYQQARVMIQQFVQSQVE</sequence>
<name>A0A849P003_9BURK</name>
<dbReference type="Pfam" id="PF01661">
    <property type="entry name" value="Macro"/>
    <property type="match status" value="1"/>
</dbReference>
<reference evidence="2 3" key="1">
    <citation type="submission" date="2020-05" db="EMBL/GenBank/DDBJ databases">
        <authorList>
            <person name="Niu N."/>
        </authorList>
    </citation>
    <scope>NUCLEOTIDE SEQUENCE [LARGE SCALE GENOMIC DNA]</scope>
    <source>
        <strain evidence="2 3">3340-03</strain>
    </source>
</reference>
<dbReference type="RefSeq" id="WP_171679760.1">
    <property type="nucleotide sequence ID" value="NZ_JABGBN010000001.1"/>
</dbReference>
<feature type="domain" description="Macro" evidence="1">
    <location>
        <begin position="1"/>
        <end position="178"/>
    </location>
</feature>
<dbReference type="PANTHER" id="PTHR11106:SF111">
    <property type="entry name" value="MACRO DOMAIN-CONTAINING PROTEIN"/>
    <property type="match status" value="1"/>
</dbReference>
<dbReference type="SUPFAM" id="SSF52949">
    <property type="entry name" value="Macro domain-like"/>
    <property type="match status" value="1"/>
</dbReference>
<dbReference type="PROSITE" id="PS51154">
    <property type="entry name" value="MACRO"/>
    <property type="match status" value="1"/>
</dbReference>
<dbReference type="InterPro" id="IPR002589">
    <property type="entry name" value="Macro_dom"/>
</dbReference>
<dbReference type="SMART" id="SM00506">
    <property type="entry name" value="A1pp"/>
    <property type="match status" value="1"/>
</dbReference>
<accession>A0A849P003</accession>
<dbReference type="EMBL" id="JABGBN010000001">
    <property type="protein sequence ID" value="NOL51089.1"/>
    <property type="molecule type" value="Genomic_DNA"/>
</dbReference>
<evidence type="ECO:0000313" key="2">
    <source>
        <dbReference type="EMBL" id="NOL51089.1"/>
    </source>
</evidence>
<dbReference type="Gene3D" id="3.40.220.10">
    <property type="entry name" value="Leucine Aminopeptidase, subunit E, domain 1"/>
    <property type="match status" value="1"/>
</dbReference>
<comment type="caution">
    <text evidence="2">The sequence shown here is derived from an EMBL/GenBank/DDBJ whole genome shotgun (WGS) entry which is preliminary data.</text>
</comment>
<proteinExistence type="predicted"/>
<evidence type="ECO:0000313" key="3">
    <source>
        <dbReference type="Proteomes" id="UP000537862"/>
    </source>
</evidence>
<dbReference type="PANTHER" id="PTHR11106">
    <property type="entry name" value="GANGLIOSIDE INDUCED DIFFERENTIATION ASSOCIATED PROTEIN 2-RELATED"/>
    <property type="match status" value="1"/>
</dbReference>
<organism evidence="2 3">
    <name type="scientific">Pelistega suis</name>
    <dbReference type="NCBI Taxonomy" id="1631957"/>
    <lineage>
        <taxon>Bacteria</taxon>
        <taxon>Pseudomonadati</taxon>
        <taxon>Pseudomonadota</taxon>
        <taxon>Betaproteobacteria</taxon>
        <taxon>Burkholderiales</taxon>
        <taxon>Alcaligenaceae</taxon>
        <taxon>Pelistega</taxon>
    </lineage>
</organism>
<dbReference type="Proteomes" id="UP000537862">
    <property type="component" value="Unassembled WGS sequence"/>
</dbReference>